<dbReference type="InterPro" id="IPR021695">
    <property type="entry name" value="Phage_KPP10_Orf10"/>
</dbReference>
<sequence length="131" mass="14507">MVQTYDFKKVSVIADGVFITGYHDGSVIKVEKNEDDVTPHVGADGKVTYAESADQTGTITLTLKQTSASLPFLRQLRKSKKIFPIQIVDNNTNAYRVGGSEARILKMPDREWGNEVQPVEVKIHVSDLTEA</sequence>
<evidence type="ECO:0000313" key="1">
    <source>
        <dbReference type="EMBL" id="KYD28172.1"/>
    </source>
</evidence>
<dbReference type="Proteomes" id="UP000075424">
    <property type="component" value="Unassembled WGS sequence"/>
</dbReference>
<reference evidence="1 2" key="1">
    <citation type="submission" date="2016-01" db="EMBL/GenBank/DDBJ databases">
        <title>Draft Genome Sequences of Seven Thermophilic Sporeformers Isolated from Foods.</title>
        <authorList>
            <person name="Berendsen E.M."/>
            <person name="Wells-Bennik M.H."/>
            <person name="Krawcyk A.O."/>
            <person name="De Jong A."/>
            <person name="Holsappel S."/>
            <person name="Eijlander R.T."/>
            <person name="Kuipers O.P."/>
        </authorList>
    </citation>
    <scope>NUCLEOTIDE SEQUENCE [LARGE SCALE GENOMIC DNA]</scope>
    <source>
        <strain evidence="1 2">B4109</strain>
    </source>
</reference>
<proteinExistence type="predicted"/>
<dbReference type="PATRIC" id="fig|1422.18.peg.2561"/>
<dbReference type="RefSeq" id="WP_061567251.1">
    <property type="nucleotide sequence ID" value="NZ_LQYV01000031.1"/>
</dbReference>
<protein>
    <recommendedName>
        <fullName evidence="3">DUF3277 family protein</fullName>
    </recommendedName>
</protein>
<comment type="caution">
    <text evidence="1">The sequence shown here is derived from an EMBL/GenBank/DDBJ whole genome shotgun (WGS) entry which is preliminary data.</text>
</comment>
<accession>A0A150MV05</accession>
<evidence type="ECO:0000313" key="2">
    <source>
        <dbReference type="Proteomes" id="UP000075424"/>
    </source>
</evidence>
<dbReference type="NCBIfam" id="NF047581">
    <property type="entry name" value="gp105_phage_fam"/>
    <property type="match status" value="1"/>
</dbReference>
<dbReference type="EMBL" id="LQYV01000031">
    <property type="protein sequence ID" value="KYD28172.1"/>
    <property type="molecule type" value="Genomic_DNA"/>
</dbReference>
<organism evidence="1 2">
    <name type="scientific">Geobacillus stearothermophilus</name>
    <name type="common">Bacillus stearothermophilus</name>
    <dbReference type="NCBI Taxonomy" id="1422"/>
    <lineage>
        <taxon>Bacteria</taxon>
        <taxon>Bacillati</taxon>
        <taxon>Bacillota</taxon>
        <taxon>Bacilli</taxon>
        <taxon>Bacillales</taxon>
        <taxon>Anoxybacillaceae</taxon>
        <taxon>Geobacillus</taxon>
    </lineage>
</organism>
<dbReference type="Pfam" id="PF11681">
    <property type="entry name" value="Phage_Tube_PhiTE"/>
    <property type="match status" value="1"/>
</dbReference>
<evidence type="ECO:0008006" key="3">
    <source>
        <dbReference type="Google" id="ProtNLM"/>
    </source>
</evidence>
<gene>
    <name evidence="1" type="ORF">B4109_3073</name>
</gene>
<name>A0A150MV05_GEOSE</name>
<dbReference type="AlphaFoldDB" id="A0A150MV05"/>